<accession>A0A1E5W322</accession>
<dbReference type="GO" id="GO:0061630">
    <property type="term" value="F:ubiquitin protein ligase activity"/>
    <property type="evidence" value="ECO:0007669"/>
    <property type="project" value="TreeGrafter"/>
</dbReference>
<dbReference type="CDD" id="cd16454">
    <property type="entry name" value="RING-H2_PA-TM-RING"/>
    <property type="match status" value="1"/>
</dbReference>
<comment type="caution">
    <text evidence="7">The sequence shown here is derived from an EMBL/GenBank/DDBJ whole genome shotgun (WGS) entry which is preliminary data.</text>
</comment>
<keyword evidence="2 4" id="KW-0863">Zinc-finger</keyword>
<dbReference type="InterPro" id="IPR001841">
    <property type="entry name" value="Znf_RING"/>
</dbReference>
<gene>
    <name evidence="7" type="ORF">BAE44_0007189</name>
</gene>
<evidence type="ECO:0000256" key="4">
    <source>
        <dbReference type="PROSITE-ProRule" id="PRU00175"/>
    </source>
</evidence>
<evidence type="ECO:0000259" key="6">
    <source>
        <dbReference type="PROSITE" id="PS50089"/>
    </source>
</evidence>
<dbReference type="GO" id="GO:0006511">
    <property type="term" value="P:ubiquitin-dependent protein catabolic process"/>
    <property type="evidence" value="ECO:0007669"/>
    <property type="project" value="TreeGrafter"/>
</dbReference>
<name>A0A1E5W322_9POAL</name>
<organism evidence="7 8">
    <name type="scientific">Dichanthelium oligosanthes</name>
    <dbReference type="NCBI Taxonomy" id="888268"/>
    <lineage>
        <taxon>Eukaryota</taxon>
        <taxon>Viridiplantae</taxon>
        <taxon>Streptophyta</taxon>
        <taxon>Embryophyta</taxon>
        <taxon>Tracheophyta</taxon>
        <taxon>Spermatophyta</taxon>
        <taxon>Magnoliopsida</taxon>
        <taxon>Liliopsida</taxon>
        <taxon>Poales</taxon>
        <taxon>Poaceae</taxon>
        <taxon>PACMAD clade</taxon>
        <taxon>Panicoideae</taxon>
        <taxon>Panicodae</taxon>
        <taxon>Paniceae</taxon>
        <taxon>Dichantheliinae</taxon>
        <taxon>Dichanthelium</taxon>
    </lineage>
</organism>
<feature type="non-terminal residue" evidence="7">
    <location>
        <position position="1"/>
    </location>
</feature>
<dbReference type="GO" id="GO:0005634">
    <property type="term" value="C:nucleus"/>
    <property type="evidence" value="ECO:0007669"/>
    <property type="project" value="TreeGrafter"/>
</dbReference>
<keyword evidence="3" id="KW-0862">Zinc</keyword>
<feature type="domain" description="RING-type" evidence="6">
    <location>
        <begin position="155"/>
        <end position="198"/>
    </location>
</feature>
<dbReference type="GO" id="GO:0008270">
    <property type="term" value="F:zinc ion binding"/>
    <property type="evidence" value="ECO:0007669"/>
    <property type="project" value="UniProtKB-KW"/>
</dbReference>
<evidence type="ECO:0000313" key="7">
    <source>
        <dbReference type="EMBL" id="OEL31806.1"/>
    </source>
</evidence>
<proteinExistence type="predicted"/>
<feature type="domain" description="RING-type" evidence="6">
    <location>
        <begin position="764"/>
        <end position="805"/>
    </location>
</feature>
<dbReference type="InterPro" id="IPR013083">
    <property type="entry name" value="Znf_RING/FYVE/PHD"/>
</dbReference>
<protein>
    <recommendedName>
        <fullName evidence="6">RING-type domain-containing protein</fullName>
    </recommendedName>
</protein>
<dbReference type="InterPro" id="IPR051834">
    <property type="entry name" value="RING_finger_E3_ligase"/>
</dbReference>
<evidence type="ECO:0000313" key="8">
    <source>
        <dbReference type="Proteomes" id="UP000095767"/>
    </source>
</evidence>
<dbReference type="SUPFAM" id="SSF57850">
    <property type="entry name" value="RING/U-box"/>
    <property type="match status" value="3"/>
</dbReference>
<feature type="region of interest" description="Disordered" evidence="5">
    <location>
        <begin position="207"/>
        <end position="230"/>
    </location>
</feature>
<evidence type="ECO:0000256" key="5">
    <source>
        <dbReference type="SAM" id="MobiDB-lite"/>
    </source>
</evidence>
<dbReference type="PROSITE" id="PS50089">
    <property type="entry name" value="ZF_RING_2"/>
    <property type="match status" value="3"/>
</dbReference>
<dbReference type="PANTHER" id="PTHR45931:SF23">
    <property type="entry name" value="OS12G0134500 PROTEIN"/>
    <property type="match status" value="1"/>
</dbReference>
<dbReference type="Gene3D" id="3.30.40.10">
    <property type="entry name" value="Zinc/RING finger domain, C3HC4 (zinc finger)"/>
    <property type="match status" value="3"/>
</dbReference>
<keyword evidence="8" id="KW-1185">Reference proteome</keyword>
<dbReference type="EMBL" id="LWDX02022700">
    <property type="protein sequence ID" value="OEL31806.1"/>
    <property type="molecule type" value="Genomic_DNA"/>
</dbReference>
<evidence type="ECO:0000256" key="1">
    <source>
        <dbReference type="ARBA" id="ARBA00022723"/>
    </source>
</evidence>
<dbReference type="Pfam" id="PF13639">
    <property type="entry name" value="zf-RING_2"/>
    <property type="match status" value="3"/>
</dbReference>
<dbReference type="AlphaFoldDB" id="A0A1E5W322"/>
<dbReference type="PANTHER" id="PTHR45931">
    <property type="entry name" value="SI:CH211-59O9.10"/>
    <property type="match status" value="1"/>
</dbReference>
<evidence type="ECO:0000256" key="3">
    <source>
        <dbReference type="ARBA" id="ARBA00022833"/>
    </source>
</evidence>
<reference evidence="7 8" key="1">
    <citation type="submission" date="2016-09" db="EMBL/GenBank/DDBJ databases">
        <title>The draft genome of Dichanthelium oligosanthes: A C3 panicoid grass species.</title>
        <authorList>
            <person name="Studer A.J."/>
            <person name="Schnable J.C."/>
            <person name="Brutnell T.P."/>
        </authorList>
    </citation>
    <scope>NUCLEOTIDE SEQUENCE [LARGE SCALE GENOMIC DNA]</scope>
    <source>
        <strain evidence="8">cv. Kellogg 1175</strain>
        <tissue evidence="7">Leaf</tissue>
    </source>
</reference>
<dbReference type="Proteomes" id="UP000095767">
    <property type="component" value="Unassembled WGS sequence"/>
</dbReference>
<dbReference type="OrthoDB" id="21204at2759"/>
<dbReference type="SMART" id="SM00184">
    <property type="entry name" value="RING"/>
    <property type="match status" value="3"/>
</dbReference>
<sequence length="826" mass="88262">LEKQTFHATEGCGGGVTECAICLEEFEDGEEAGPSQHHEFLEEQEPAQLVDMDLDELLDELLDDFGPPVSDLDDEQMLDPPASFALMLLEILAPAPPGFSIGIIAPPLGEEEGYSNGGFGAVPASAAAVADLEKHKFHAGGRGGGATEVCGAAGCSICLEEFEDGEEVSVMPCSRGHEFHPNCITKWLGISNMCPLCRHELPPTPPAARLTDAGGSRPDAHSTRGSSNNADDSLSLAGFTVLYYNRMVQAAHQQARRNMAALTEESIVTPELGEAFRDGGGFRATPASAAAVARLEKRRYGGSSGGGSSTAGSTGVDAAAVTCAICIEDFEIGDDMSIMPCSHSRIAELSEALRRLNEIAEEAVQIIHEHDDGQRLAVAGGADSYDDSAGSFLQHRDPVPMASDDQNPADLCFDETEEDYATQLGYQDHDFDIRSGPVRRAIATGRLYVPSIQATSSVDSDQAYHDPALYNEEPEYPIQREHHLYNQAAVYDTFGQQPTAPARAAGHLQETWEAADSGDHGGHLLLSYPALYDDTVTRRLRVPPIVENAPLRISDGGGFGAVPASAAAIAALEKHEYDGSGADNMCVICMRDYKKGKRLYVMPCAQKHRFHRKCLKKWLSRSNLCPLCRHALPNEEQASAMDAQVGGLDPARHTGSLLLITLQRGDLSEADAAAEGHVPQSPAGDRLAGTNDISSNLVPAVDEGFVPPDFTEAEAYRNVGFGGTPASGAAIAKLKKQMYINMGPRDKKRRRGMGGETAVTEAPCAICFEDLEFGDVLSVMPCSHRFHAGCLAKWLALSRLCPCCRHALPGEGETTQTVAGHDATPP</sequence>
<dbReference type="CDD" id="cd16669">
    <property type="entry name" value="RING-H2_RNF181"/>
    <property type="match status" value="1"/>
</dbReference>
<evidence type="ECO:0000256" key="2">
    <source>
        <dbReference type="ARBA" id="ARBA00022771"/>
    </source>
</evidence>
<keyword evidence="1" id="KW-0479">Metal-binding</keyword>
<feature type="domain" description="RING-type" evidence="6">
    <location>
        <begin position="586"/>
        <end position="629"/>
    </location>
</feature>